<dbReference type="Pfam" id="PF13426">
    <property type="entry name" value="PAS_9"/>
    <property type="match status" value="1"/>
</dbReference>
<dbReference type="PROSITE" id="PS50887">
    <property type="entry name" value="GGDEF"/>
    <property type="match status" value="1"/>
</dbReference>
<dbReference type="InterPro" id="IPR000160">
    <property type="entry name" value="GGDEF_dom"/>
</dbReference>
<dbReference type="SMART" id="SM00052">
    <property type="entry name" value="EAL"/>
    <property type="match status" value="1"/>
</dbReference>
<dbReference type="SUPFAM" id="SSF141868">
    <property type="entry name" value="EAL domain-like"/>
    <property type="match status" value="1"/>
</dbReference>
<dbReference type="PANTHER" id="PTHR44757:SF2">
    <property type="entry name" value="BIOFILM ARCHITECTURE MAINTENANCE PROTEIN MBAA"/>
    <property type="match status" value="1"/>
</dbReference>
<feature type="domain" description="PAS" evidence="1">
    <location>
        <begin position="72"/>
        <end position="102"/>
    </location>
</feature>
<evidence type="ECO:0000313" key="6">
    <source>
        <dbReference type="Proteomes" id="UP001235760"/>
    </source>
</evidence>
<dbReference type="InterPro" id="IPR029787">
    <property type="entry name" value="Nucleotide_cyclase"/>
</dbReference>
<dbReference type="InterPro" id="IPR035919">
    <property type="entry name" value="EAL_sf"/>
</dbReference>
<dbReference type="NCBIfam" id="TIGR00229">
    <property type="entry name" value="sensory_box"/>
    <property type="match status" value="1"/>
</dbReference>
<feature type="domain" description="GGDEF" evidence="4">
    <location>
        <begin position="214"/>
        <end position="346"/>
    </location>
</feature>
<proteinExistence type="predicted"/>
<dbReference type="SMART" id="SM00091">
    <property type="entry name" value="PAS"/>
    <property type="match status" value="1"/>
</dbReference>
<dbReference type="InterPro" id="IPR000014">
    <property type="entry name" value="PAS"/>
</dbReference>
<dbReference type="InterPro" id="IPR052155">
    <property type="entry name" value="Biofilm_reg_signaling"/>
</dbReference>
<evidence type="ECO:0000259" key="3">
    <source>
        <dbReference type="PROSITE" id="PS50883"/>
    </source>
</evidence>
<dbReference type="InterPro" id="IPR043128">
    <property type="entry name" value="Rev_trsase/Diguanyl_cyclase"/>
</dbReference>
<comment type="caution">
    <text evidence="5">The sequence shown here is derived from an EMBL/GenBank/DDBJ whole genome shotgun (WGS) entry which is preliminary data.</text>
</comment>
<dbReference type="Gene3D" id="3.20.20.450">
    <property type="entry name" value="EAL domain"/>
    <property type="match status" value="1"/>
</dbReference>
<dbReference type="InterPro" id="IPR035965">
    <property type="entry name" value="PAS-like_dom_sf"/>
</dbReference>
<dbReference type="PANTHER" id="PTHR44757">
    <property type="entry name" value="DIGUANYLATE CYCLASE DGCP"/>
    <property type="match status" value="1"/>
</dbReference>
<dbReference type="SUPFAM" id="SSF55785">
    <property type="entry name" value="PYP-like sensor domain (PAS domain)"/>
    <property type="match status" value="1"/>
</dbReference>
<evidence type="ECO:0000313" key="5">
    <source>
        <dbReference type="EMBL" id="MDP4299011.1"/>
    </source>
</evidence>
<dbReference type="Proteomes" id="UP001235760">
    <property type="component" value="Unassembled WGS sequence"/>
</dbReference>
<evidence type="ECO:0000259" key="2">
    <source>
        <dbReference type="PROSITE" id="PS50113"/>
    </source>
</evidence>
<keyword evidence="6" id="KW-1185">Reference proteome</keyword>
<reference evidence="5 6" key="1">
    <citation type="submission" date="2023-08" db="EMBL/GenBank/DDBJ databases">
        <authorList>
            <person name="Roldan D.M."/>
            <person name="Menes R.J."/>
        </authorList>
    </citation>
    <scope>NUCLEOTIDE SEQUENCE [LARGE SCALE GENOMIC DNA]</scope>
    <source>
        <strain evidence="5 6">CCM 2812</strain>
    </source>
</reference>
<dbReference type="CDD" id="cd01949">
    <property type="entry name" value="GGDEF"/>
    <property type="match status" value="1"/>
</dbReference>
<dbReference type="Gene3D" id="3.30.450.20">
    <property type="entry name" value="PAS domain"/>
    <property type="match status" value="1"/>
</dbReference>
<dbReference type="RefSeq" id="WP_305747585.1">
    <property type="nucleotide sequence ID" value="NZ_JAUZEE010000001.1"/>
</dbReference>
<accession>A0ABT9FXP7</accession>
<dbReference type="PROSITE" id="PS50883">
    <property type="entry name" value="EAL"/>
    <property type="match status" value="1"/>
</dbReference>
<gene>
    <name evidence="5" type="ORF">Q8X39_00045</name>
</gene>
<dbReference type="CDD" id="cd00130">
    <property type="entry name" value="PAS"/>
    <property type="match status" value="1"/>
</dbReference>
<dbReference type="InterPro" id="IPR000700">
    <property type="entry name" value="PAS-assoc_C"/>
</dbReference>
<evidence type="ECO:0000259" key="4">
    <source>
        <dbReference type="PROSITE" id="PS50887"/>
    </source>
</evidence>
<dbReference type="PROSITE" id="PS50113">
    <property type="entry name" value="PAC"/>
    <property type="match status" value="1"/>
</dbReference>
<name>A0ABT9FXP7_LEPDI</name>
<dbReference type="EMBL" id="JAUZEE010000001">
    <property type="protein sequence ID" value="MDP4299011.1"/>
    <property type="molecule type" value="Genomic_DNA"/>
</dbReference>
<dbReference type="NCBIfam" id="TIGR00254">
    <property type="entry name" value="GGDEF"/>
    <property type="match status" value="1"/>
</dbReference>
<dbReference type="PROSITE" id="PS50112">
    <property type="entry name" value="PAS"/>
    <property type="match status" value="1"/>
</dbReference>
<dbReference type="CDD" id="cd01948">
    <property type="entry name" value="EAL"/>
    <property type="match status" value="1"/>
</dbReference>
<feature type="domain" description="EAL" evidence="3">
    <location>
        <begin position="355"/>
        <end position="609"/>
    </location>
</feature>
<dbReference type="Pfam" id="PF00990">
    <property type="entry name" value="GGDEF"/>
    <property type="match status" value="1"/>
</dbReference>
<organism evidence="5 6">
    <name type="scientific">Leptothrix discophora</name>
    <dbReference type="NCBI Taxonomy" id="89"/>
    <lineage>
        <taxon>Bacteria</taxon>
        <taxon>Pseudomonadati</taxon>
        <taxon>Pseudomonadota</taxon>
        <taxon>Betaproteobacteria</taxon>
        <taxon>Burkholderiales</taxon>
        <taxon>Sphaerotilaceae</taxon>
        <taxon>Leptothrix</taxon>
    </lineage>
</organism>
<dbReference type="InterPro" id="IPR001633">
    <property type="entry name" value="EAL_dom"/>
</dbReference>
<dbReference type="Pfam" id="PF00563">
    <property type="entry name" value="EAL"/>
    <property type="match status" value="1"/>
</dbReference>
<feature type="domain" description="PAC" evidence="2">
    <location>
        <begin position="130"/>
        <end position="182"/>
    </location>
</feature>
<dbReference type="Gene3D" id="3.30.70.270">
    <property type="match status" value="1"/>
</dbReference>
<dbReference type="SUPFAM" id="SSF55073">
    <property type="entry name" value="Nucleotide cyclase"/>
    <property type="match status" value="1"/>
</dbReference>
<evidence type="ECO:0000259" key="1">
    <source>
        <dbReference type="PROSITE" id="PS50112"/>
    </source>
</evidence>
<sequence length="619" mass="67301">MKAFSATVLRSRAERQVVARPRQALAHVDALALLHELDVHQIELELQNEALSDAQGELQLAAAVFMHSAEGLFVCDRSGLIVDLNPAFSRITGLAREAVLGRAPESLAALGVTGSAFAPCLEEAHRMGHWRGEVSGLKADGQPHTLMLSLAVVRDPAGQIQHCVGAFSDISHLRTHAAELHRMAHYDELTGLPNRRLFADRLGQAMARARREGHALAVCYLDLDGFKDINDQYGHALGDQALIGVTGHLSTVLRAEDTLARLGGDEFVLLLDLDSPHACDAALARVLAHAALPVRIGEHTVSLSASVGVTLFPNDDADADTLLRHADQAMYLAKEQGKNRALRFDVQLARSQQIQREQLARLRLALEQDEFRLHFQPKIDLADGCVVGVEALLRWQHPQLGLQPPLSFLAYLQQSELDHQLGEWVLEQTLCQIERWRAQGLSLVASVNISPDHLLRPDFAASLQALLAAHPQVPAGLLELEILESATVTDLGRAAATVSRCRAWGVKVSLDDFGTGYSSLALLRHLPVDGLKIDQTFVRDLRTDCNDHALVNAVIALGTAFGCEVTAEGVESLDDAAELHRMGCGFAQGYGMARPMPADELEGWLAAWRARPAWPGPAV</sequence>
<protein>
    <submittedName>
        <fullName evidence="5">EAL domain-containing protein</fullName>
    </submittedName>
</protein>
<dbReference type="SMART" id="SM00267">
    <property type="entry name" value="GGDEF"/>
    <property type="match status" value="1"/>
</dbReference>